<feature type="compositionally biased region" description="Low complexity" evidence="1">
    <location>
        <begin position="157"/>
        <end position="167"/>
    </location>
</feature>
<protein>
    <submittedName>
        <fullName evidence="2">Uncharacterized protein</fullName>
    </submittedName>
</protein>
<feature type="compositionally biased region" description="Low complexity" evidence="1">
    <location>
        <begin position="191"/>
        <end position="208"/>
    </location>
</feature>
<dbReference type="AlphaFoldDB" id="A0A9D4Q2B5"/>
<dbReference type="EMBL" id="JABSTV010001249">
    <property type="protein sequence ID" value="KAH7961856.1"/>
    <property type="molecule type" value="Genomic_DNA"/>
</dbReference>
<organism evidence="2 3">
    <name type="scientific">Rhipicephalus sanguineus</name>
    <name type="common">Brown dog tick</name>
    <name type="synonym">Ixodes sanguineus</name>
    <dbReference type="NCBI Taxonomy" id="34632"/>
    <lineage>
        <taxon>Eukaryota</taxon>
        <taxon>Metazoa</taxon>
        <taxon>Ecdysozoa</taxon>
        <taxon>Arthropoda</taxon>
        <taxon>Chelicerata</taxon>
        <taxon>Arachnida</taxon>
        <taxon>Acari</taxon>
        <taxon>Parasitiformes</taxon>
        <taxon>Ixodida</taxon>
        <taxon>Ixodoidea</taxon>
        <taxon>Ixodidae</taxon>
        <taxon>Rhipicephalinae</taxon>
        <taxon>Rhipicephalus</taxon>
        <taxon>Rhipicephalus</taxon>
    </lineage>
</organism>
<proteinExistence type="predicted"/>
<feature type="region of interest" description="Disordered" evidence="1">
    <location>
        <begin position="1"/>
        <end position="55"/>
    </location>
</feature>
<sequence length="234" mass="24245">MDAVRLPEIRASSSADGTVGEKASPSQQSTAVVGASTRRRTTRRPEAGGTSTFWRRRPLLQRSQTCLGDVDRKAKKKSASSSVRCPGGGTEDYWFLEPANAHSTVVTPVSASAAGIVVEERAQVGDRKLRSADRNSKGGSCLFLSQCCCQTKAAPTSPSVSCGSSSSKNAAENQRLSNSGSKSSPQPPPHQSQASGSNSASASSATHSEPGSKASKTADEAVSNVGIVDSRSRC</sequence>
<keyword evidence="3" id="KW-1185">Reference proteome</keyword>
<evidence type="ECO:0000313" key="3">
    <source>
        <dbReference type="Proteomes" id="UP000821837"/>
    </source>
</evidence>
<evidence type="ECO:0000313" key="2">
    <source>
        <dbReference type="EMBL" id="KAH7961856.1"/>
    </source>
</evidence>
<reference evidence="2" key="2">
    <citation type="submission" date="2021-09" db="EMBL/GenBank/DDBJ databases">
        <authorList>
            <person name="Jia N."/>
            <person name="Wang J."/>
            <person name="Shi W."/>
            <person name="Du L."/>
            <person name="Sun Y."/>
            <person name="Zhan W."/>
            <person name="Jiang J."/>
            <person name="Wang Q."/>
            <person name="Zhang B."/>
            <person name="Ji P."/>
            <person name="Sakyi L.B."/>
            <person name="Cui X."/>
            <person name="Yuan T."/>
            <person name="Jiang B."/>
            <person name="Yang W."/>
            <person name="Lam T.T.-Y."/>
            <person name="Chang Q."/>
            <person name="Ding S."/>
            <person name="Wang X."/>
            <person name="Zhu J."/>
            <person name="Ruan X."/>
            <person name="Zhao L."/>
            <person name="Wei J."/>
            <person name="Que T."/>
            <person name="Du C."/>
            <person name="Cheng J."/>
            <person name="Dai P."/>
            <person name="Han X."/>
            <person name="Huang E."/>
            <person name="Gao Y."/>
            <person name="Liu J."/>
            <person name="Shao H."/>
            <person name="Ye R."/>
            <person name="Li L."/>
            <person name="Wei W."/>
            <person name="Wang X."/>
            <person name="Wang C."/>
            <person name="Huo Q."/>
            <person name="Li W."/>
            <person name="Guo W."/>
            <person name="Chen H."/>
            <person name="Chen S."/>
            <person name="Zhou L."/>
            <person name="Zhou L."/>
            <person name="Ni X."/>
            <person name="Tian J."/>
            <person name="Zhou Y."/>
            <person name="Sheng Y."/>
            <person name="Liu T."/>
            <person name="Pan Y."/>
            <person name="Xia L."/>
            <person name="Li J."/>
            <person name="Zhao F."/>
            <person name="Cao W."/>
        </authorList>
    </citation>
    <scope>NUCLEOTIDE SEQUENCE</scope>
    <source>
        <strain evidence="2">Rsan-2018</strain>
        <tissue evidence="2">Larvae</tissue>
    </source>
</reference>
<reference evidence="2" key="1">
    <citation type="journal article" date="2020" name="Cell">
        <title>Large-Scale Comparative Analyses of Tick Genomes Elucidate Their Genetic Diversity and Vector Capacities.</title>
        <authorList>
            <consortium name="Tick Genome and Microbiome Consortium (TIGMIC)"/>
            <person name="Jia N."/>
            <person name="Wang J."/>
            <person name="Shi W."/>
            <person name="Du L."/>
            <person name="Sun Y."/>
            <person name="Zhan W."/>
            <person name="Jiang J.F."/>
            <person name="Wang Q."/>
            <person name="Zhang B."/>
            <person name="Ji P."/>
            <person name="Bell-Sakyi L."/>
            <person name="Cui X.M."/>
            <person name="Yuan T.T."/>
            <person name="Jiang B.G."/>
            <person name="Yang W.F."/>
            <person name="Lam T.T."/>
            <person name="Chang Q.C."/>
            <person name="Ding S.J."/>
            <person name="Wang X.J."/>
            <person name="Zhu J.G."/>
            <person name="Ruan X.D."/>
            <person name="Zhao L."/>
            <person name="Wei J.T."/>
            <person name="Ye R.Z."/>
            <person name="Que T.C."/>
            <person name="Du C.H."/>
            <person name="Zhou Y.H."/>
            <person name="Cheng J.X."/>
            <person name="Dai P.F."/>
            <person name="Guo W.B."/>
            <person name="Han X.H."/>
            <person name="Huang E.J."/>
            <person name="Li L.F."/>
            <person name="Wei W."/>
            <person name="Gao Y.C."/>
            <person name="Liu J.Z."/>
            <person name="Shao H.Z."/>
            <person name="Wang X."/>
            <person name="Wang C.C."/>
            <person name="Yang T.C."/>
            <person name="Huo Q.B."/>
            <person name="Li W."/>
            <person name="Chen H.Y."/>
            <person name="Chen S.E."/>
            <person name="Zhou L.G."/>
            <person name="Ni X.B."/>
            <person name="Tian J.H."/>
            <person name="Sheng Y."/>
            <person name="Liu T."/>
            <person name="Pan Y.S."/>
            <person name="Xia L.Y."/>
            <person name="Li J."/>
            <person name="Zhao F."/>
            <person name="Cao W.C."/>
        </authorList>
    </citation>
    <scope>NUCLEOTIDE SEQUENCE</scope>
    <source>
        <strain evidence="2">Rsan-2018</strain>
    </source>
</reference>
<accession>A0A9D4Q2B5</accession>
<gene>
    <name evidence="2" type="ORF">HPB52_012803</name>
</gene>
<dbReference type="VEuPathDB" id="VectorBase:RSAN_054977"/>
<dbReference type="Proteomes" id="UP000821837">
    <property type="component" value="Chromosome 3"/>
</dbReference>
<name>A0A9D4Q2B5_RHISA</name>
<evidence type="ECO:0000256" key="1">
    <source>
        <dbReference type="SAM" id="MobiDB-lite"/>
    </source>
</evidence>
<comment type="caution">
    <text evidence="2">The sequence shown here is derived from an EMBL/GenBank/DDBJ whole genome shotgun (WGS) entry which is preliminary data.</text>
</comment>
<feature type="region of interest" description="Disordered" evidence="1">
    <location>
        <begin position="153"/>
        <end position="234"/>
    </location>
</feature>